<dbReference type="AlphaFoldDB" id="A0A2P2NIG8"/>
<feature type="region of interest" description="Disordered" evidence="1">
    <location>
        <begin position="1"/>
        <end position="21"/>
    </location>
</feature>
<name>A0A2P2NIG8_RHIMU</name>
<sequence length="21" mass="2487">MCLDKETRSSRSKTRNESQET</sequence>
<reference evidence="2" key="1">
    <citation type="submission" date="2018-02" db="EMBL/GenBank/DDBJ databases">
        <title>Rhizophora mucronata_Transcriptome.</title>
        <authorList>
            <person name="Meera S.P."/>
            <person name="Sreeshan A."/>
            <person name="Augustine A."/>
        </authorList>
    </citation>
    <scope>NUCLEOTIDE SEQUENCE</scope>
    <source>
        <tissue evidence="2">Leaf</tissue>
    </source>
</reference>
<accession>A0A2P2NIG8</accession>
<evidence type="ECO:0000256" key="1">
    <source>
        <dbReference type="SAM" id="MobiDB-lite"/>
    </source>
</evidence>
<protein>
    <submittedName>
        <fullName evidence="2">Uncharacterized protein</fullName>
    </submittedName>
</protein>
<organism evidence="2">
    <name type="scientific">Rhizophora mucronata</name>
    <name type="common">Asiatic mangrove</name>
    <dbReference type="NCBI Taxonomy" id="61149"/>
    <lineage>
        <taxon>Eukaryota</taxon>
        <taxon>Viridiplantae</taxon>
        <taxon>Streptophyta</taxon>
        <taxon>Embryophyta</taxon>
        <taxon>Tracheophyta</taxon>
        <taxon>Spermatophyta</taxon>
        <taxon>Magnoliopsida</taxon>
        <taxon>eudicotyledons</taxon>
        <taxon>Gunneridae</taxon>
        <taxon>Pentapetalae</taxon>
        <taxon>rosids</taxon>
        <taxon>fabids</taxon>
        <taxon>Malpighiales</taxon>
        <taxon>Rhizophoraceae</taxon>
        <taxon>Rhizophora</taxon>
    </lineage>
</organism>
<proteinExistence type="predicted"/>
<evidence type="ECO:0000313" key="2">
    <source>
        <dbReference type="EMBL" id="MBX42257.1"/>
    </source>
</evidence>
<dbReference type="EMBL" id="GGEC01061773">
    <property type="protein sequence ID" value="MBX42257.1"/>
    <property type="molecule type" value="Transcribed_RNA"/>
</dbReference>